<reference evidence="2" key="1">
    <citation type="submission" date="2023-07" db="EMBL/GenBank/DDBJ databases">
        <title>A chromosome-level genome assembly of Lolium multiflorum.</title>
        <authorList>
            <person name="Chen Y."/>
            <person name="Copetti D."/>
            <person name="Kolliker R."/>
            <person name="Studer B."/>
        </authorList>
    </citation>
    <scope>NUCLEOTIDE SEQUENCE</scope>
    <source>
        <strain evidence="2">02402/16</strain>
        <tissue evidence="2">Leaf</tissue>
    </source>
</reference>
<dbReference type="InterPro" id="IPR053134">
    <property type="entry name" value="RNA-dir_DNA_polymerase"/>
</dbReference>
<dbReference type="SUPFAM" id="SSF56672">
    <property type="entry name" value="DNA/RNA polymerases"/>
    <property type="match status" value="1"/>
</dbReference>
<evidence type="ECO:0000256" key="1">
    <source>
        <dbReference type="SAM" id="MobiDB-lite"/>
    </source>
</evidence>
<evidence type="ECO:0008006" key="4">
    <source>
        <dbReference type="Google" id="ProtNLM"/>
    </source>
</evidence>
<organism evidence="2 3">
    <name type="scientific">Lolium multiflorum</name>
    <name type="common">Italian ryegrass</name>
    <name type="synonym">Lolium perenne subsp. multiflorum</name>
    <dbReference type="NCBI Taxonomy" id="4521"/>
    <lineage>
        <taxon>Eukaryota</taxon>
        <taxon>Viridiplantae</taxon>
        <taxon>Streptophyta</taxon>
        <taxon>Embryophyta</taxon>
        <taxon>Tracheophyta</taxon>
        <taxon>Spermatophyta</taxon>
        <taxon>Magnoliopsida</taxon>
        <taxon>Liliopsida</taxon>
        <taxon>Poales</taxon>
        <taxon>Poaceae</taxon>
        <taxon>BOP clade</taxon>
        <taxon>Pooideae</taxon>
        <taxon>Poodae</taxon>
        <taxon>Poeae</taxon>
        <taxon>Poeae Chloroplast Group 2 (Poeae type)</taxon>
        <taxon>Loliodinae</taxon>
        <taxon>Loliinae</taxon>
        <taxon>Lolium</taxon>
    </lineage>
</organism>
<dbReference type="Gene3D" id="3.30.70.270">
    <property type="match status" value="1"/>
</dbReference>
<evidence type="ECO:0000313" key="2">
    <source>
        <dbReference type="EMBL" id="KAK1607279.1"/>
    </source>
</evidence>
<dbReference type="InterPro" id="IPR021109">
    <property type="entry name" value="Peptidase_aspartic_dom_sf"/>
</dbReference>
<dbReference type="EMBL" id="JAUUTY010000007">
    <property type="protein sequence ID" value="KAK1607279.1"/>
    <property type="molecule type" value="Genomic_DNA"/>
</dbReference>
<accession>A0AAD8VI17</accession>
<comment type="caution">
    <text evidence="2">The sequence shown here is derived from an EMBL/GenBank/DDBJ whole genome shotgun (WGS) entry which is preliminary data.</text>
</comment>
<keyword evidence="3" id="KW-1185">Reference proteome</keyword>
<dbReference type="PANTHER" id="PTHR24559">
    <property type="entry name" value="TRANSPOSON TY3-I GAG-POL POLYPROTEIN"/>
    <property type="match status" value="1"/>
</dbReference>
<dbReference type="Gene3D" id="3.10.10.10">
    <property type="entry name" value="HIV Type 1 Reverse Transcriptase, subunit A, domain 1"/>
    <property type="match status" value="1"/>
</dbReference>
<name>A0AAD8VI17_LOLMU</name>
<dbReference type="AlphaFoldDB" id="A0AAD8VI17"/>
<evidence type="ECO:0000313" key="3">
    <source>
        <dbReference type="Proteomes" id="UP001231189"/>
    </source>
</evidence>
<protein>
    <recommendedName>
        <fullName evidence="4">Reverse transcriptase domain-containing protein</fullName>
    </recommendedName>
</protein>
<proteinExistence type="predicted"/>
<dbReference type="Gene3D" id="2.40.70.10">
    <property type="entry name" value="Acid Proteases"/>
    <property type="match status" value="1"/>
</dbReference>
<dbReference type="CDD" id="cd01647">
    <property type="entry name" value="RT_LTR"/>
    <property type="match status" value="1"/>
</dbReference>
<dbReference type="Proteomes" id="UP001231189">
    <property type="component" value="Unassembled WGS sequence"/>
</dbReference>
<feature type="region of interest" description="Disordered" evidence="1">
    <location>
        <begin position="740"/>
        <end position="771"/>
    </location>
</feature>
<feature type="region of interest" description="Disordered" evidence="1">
    <location>
        <begin position="622"/>
        <end position="643"/>
    </location>
</feature>
<dbReference type="PANTHER" id="PTHR24559:SF444">
    <property type="entry name" value="REVERSE TRANSCRIPTASE DOMAIN-CONTAINING PROTEIN"/>
    <property type="match status" value="1"/>
</dbReference>
<sequence>MYHEPYKDKVDSPKGKCIEIKTVDHVLPEAYIEKTPFPAKMKEYSVITSVVNKSAKKPIEPEEQIKVEPAVAIVKDLVTENVEDGHIIFCEDASNIVSHPNKSMKASVPVLSVRIGDHCYYGLCDIGASISAIPYELYTEIMHEIGSCELEDIDVVIQLANRETISPIGIVRDVEVLCDCKKEKIVTKFAGESYEFNFSKFAKTPYKADLPNEDFRVEQCASIALAPSNPLQQHLENSESEVFREERDELDEIFLRQPILKHDLPVEDLGVTPPPKEDPVFDLKPLPDNLKYAYIDEKKTYPVIISAKLSDIEEERLLKILKKHRGAIGYTLDDLKGISPAICQHAINIEDGAKPVVEHQRRLIPKMKDVVRNEVLKLLEAGIIYPIADSRWVSPVHCVPKKGGITVVPNDNDELIPQRVVVGYRMCIDFRKVNKVTKKDHYPLPFIDQMLERLSKNTHFCFLDGYSGFSQIVLELKIKRKPLSLVPMELMLIGIVEVFMDDFSVYGNSFDNCLRNLDKVLQRCEETNLVLNWEKCHFMVNEGIVLGHKISERGIEVDRAKVEAIEKMPYPRDVKDRKGADNPVADNLSRLENITYDHVPVNDSFPNEQLAVIKVSSRESPCTMVSNNKDKGPLEEDIQDPELKEEVASEDEEEVEEVPRVHQRATIASIGVISNPSDTKRSARIATGGAVPRRFLAPRTSSPGNYHPFRNLIYNRQTERTPKVVLPSGWDIDRSNIAGEMKSEAEGWGNNSRSWDSPPDMIMSRVEHNSS</sequence>
<dbReference type="InterPro" id="IPR043502">
    <property type="entry name" value="DNA/RNA_pol_sf"/>
</dbReference>
<gene>
    <name evidence="2" type="ORF">QYE76_030952</name>
</gene>
<dbReference type="InterPro" id="IPR043128">
    <property type="entry name" value="Rev_trsase/Diguanyl_cyclase"/>
</dbReference>